<dbReference type="Proteomes" id="UP000603545">
    <property type="component" value="Unassembled WGS sequence"/>
</dbReference>
<name>A0A8J6N5M7_9BACT</name>
<dbReference type="InterPro" id="IPR009078">
    <property type="entry name" value="Ferritin-like_SF"/>
</dbReference>
<comment type="caution">
    <text evidence="1">The sequence shown here is derived from an EMBL/GenBank/DDBJ whole genome shotgun (WGS) entry which is preliminary data.</text>
</comment>
<dbReference type="AlphaFoldDB" id="A0A8J6N5M7"/>
<dbReference type="SUPFAM" id="SSF47240">
    <property type="entry name" value="Ferritin-like"/>
    <property type="match status" value="1"/>
</dbReference>
<accession>A0A8J6N5M7</accession>
<gene>
    <name evidence="1" type="ORF">H8E80_03165</name>
</gene>
<organism evidence="1 2">
    <name type="scientific">Candidatus Desulfaltia bathyphila</name>
    <dbReference type="NCBI Taxonomy" id="2841697"/>
    <lineage>
        <taxon>Bacteria</taxon>
        <taxon>Pseudomonadati</taxon>
        <taxon>Thermodesulfobacteriota</taxon>
        <taxon>Desulfobacteria</taxon>
        <taxon>Desulfobacterales</taxon>
        <taxon>Desulfobacterales incertae sedis</taxon>
        <taxon>Candidatus Desulfaltia</taxon>
    </lineage>
</organism>
<reference evidence="1 2" key="1">
    <citation type="submission" date="2020-08" db="EMBL/GenBank/DDBJ databases">
        <title>Bridging the membrane lipid divide: bacteria of the FCB group superphylum have the potential to synthesize archaeal ether lipids.</title>
        <authorList>
            <person name="Villanueva L."/>
            <person name="Von Meijenfeldt F.A.B."/>
            <person name="Westbye A.B."/>
            <person name="Yadav S."/>
            <person name="Hopmans E.C."/>
            <person name="Dutilh B.E."/>
            <person name="Sinninghe Damste J.S."/>
        </authorList>
    </citation>
    <scope>NUCLEOTIDE SEQUENCE [LARGE SCALE GENOMIC DNA]</scope>
    <source>
        <strain evidence="1">NIOZ-UU82</strain>
    </source>
</reference>
<sequence length="158" mass="17961">MVYDFNADEIFEMAEQIERNGASFYRKSAEAIADPGAKKLLLDLAAMEDEHEKTFADLRAGLSEKEKVAIIFDPEGETTLYLRALANTRVFFQKKIDTSSMEEILKEAILAEKDSIVFYLGMKEIVPENLGKTKIDQIIKEEMVHIKLLSKELVALKK</sequence>
<evidence type="ECO:0000313" key="2">
    <source>
        <dbReference type="Proteomes" id="UP000603545"/>
    </source>
</evidence>
<protein>
    <submittedName>
        <fullName evidence="1">Ferritin family protein</fullName>
    </submittedName>
</protein>
<dbReference type="CDD" id="cd01045">
    <property type="entry name" value="Ferritin_like_AB"/>
    <property type="match status" value="1"/>
</dbReference>
<dbReference type="InterPro" id="IPR012347">
    <property type="entry name" value="Ferritin-like"/>
</dbReference>
<dbReference type="EMBL" id="JACNLL010000031">
    <property type="protein sequence ID" value="MBC8199031.1"/>
    <property type="molecule type" value="Genomic_DNA"/>
</dbReference>
<proteinExistence type="predicted"/>
<dbReference type="Gene3D" id="1.20.1260.10">
    <property type="match status" value="1"/>
</dbReference>
<evidence type="ECO:0000313" key="1">
    <source>
        <dbReference type="EMBL" id="MBC8199031.1"/>
    </source>
</evidence>